<protein>
    <recommendedName>
        <fullName evidence="1">RRXRR domain-containing protein</fullName>
    </recommendedName>
</protein>
<dbReference type="InterPro" id="IPR025938">
    <property type="entry name" value="RRXRR_dom"/>
</dbReference>
<evidence type="ECO:0000313" key="3">
    <source>
        <dbReference type="Proteomes" id="UP000076925"/>
    </source>
</evidence>
<feature type="domain" description="RRXRR" evidence="1">
    <location>
        <begin position="5"/>
        <end position="52"/>
    </location>
</feature>
<reference evidence="2 3" key="1">
    <citation type="journal article" date="2013" name="Genome Biol. Evol.">
        <title>Genomes of Stigonematalean cyanobacteria (subsection V) and the evolution of oxygenic photosynthesis from prokaryotes to plastids.</title>
        <authorList>
            <person name="Dagan T."/>
            <person name="Roettger M."/>
            <person name="Stucken K."/>
            <person name="Landan G."/>
            <person name="Koch R."/>
            <person name="Major P."/>
            <person name="Gould S.B."/>
            <person name="Goremykin V.V."/>
            <person name="Rippka R."/>
            <person name="Tandeau de Marsac N."/>
            <person name="Gugger M."/>
            <person name="Lockhart P.J."/>
            <person name="Allen J.F."/>
            <person name="Brune I."/>
            <person name="Maus I."/>
            <person name="Puhler A."/>
            <person name="Martin W.F."/>
        </authorList>
    </citation>
    <scope>NUCLEOTIDE SEQUENCE [LARGE SCALE GENOMIC DNA]</scope>
    <source>
        <strain evidence="2 3">PCC 7110</strain>
    </source>
</reference>
<dbReference type="RefSeq" id="WP_017747044.1">
    <property type="nucleotide sequence ID" value="NZ_KQ976354.1"/>
</dbReference>
<dbReference type="Pfam" id="PF14239">
    <property type="entry name" value="RRXRR"/>
    <property type="match status" value="1"/>
</dbReference>
<dbReference type="AlphaFoldDB" id="A0A139X5T4"/>
<evidence type="ECO:0000313" key="2">
    <source>
        <dbReference type="EMBL" id="KYC40059.1"/>
    </source>
</evidence>
<proteinExistence type="predicted"/>
<evidence type="ECO:0000259" key="1">
    <source>
        <dbReference type="Pfam" id="PF14239"/>
    </source>
</evidence>
<dbReference type="Proteomes" id="UP000076925">
    <property type="component" value="Unassembled WGS sequence"/>
</dbReference>
<gene>
    <name evidence="2" type="ORF">WA1_29320</name>
</gene>
<sequence length="68" mass="8100">MQNYVFVIDQNKQPFNPVHPARARELLTKQKAAVYRMYPFTIILKHLIHNYHYGLLFMRLPLQQESGA</sequence>
<organism evidence="2 3">
    <name type="scientific">Scytonema hofmannii PCC 7110</name>
    <dbReference type="NCBI Taxonomy" id="128403"/>
    <lineage>
        <taxon>Bacteria</taxon>
        <taxon>Bacillati</taxon>
        <taxon>Cyanobacteriota</taxon>
        <taxon>Cyanophyceae</taxon>
        <taxon>Nostocales</taxon>
        <taxon>Scytonemataceae</taxon>
        <taxon>Scytonema</taxon>
    </lineage>
</organism>
<keyword evidence="3" id="KW-1185">Reference proteome</keyword>
<dbReference type="STRING" id="128403.WA1_29320"/>
<comment type="caution">
    <text evidence="2">The sequence shown here is derived from an EMBL/GenBank/DDBJ whole genome shotgun (WGS) entry which is preliminary data.</text>
</comment>
<dbReference type="EMBL" id="ANNX02000031">
    <property type="protein sequence ID" value="KYC40059.1"/>
    <property type="molecule type" value="Genomic_DNA"/>
</dbReference>
<dbReference type="OrthoDB" id="9802901at2"/>
<accession>A0A139X5T4</accession>
<name>A0A139X5T4_9CYAN</name>